<organism evidence="3 4">
    <name type="scientific">Methylorubrum populi</name>
    <dbReference type="NCBI Taxonomy" id="223967"/>
    <lineage>
        <taxon>Bacteria</taxon>
        <taxon>Pseudomonadati</taxon>
        <taxon>Pseudomonadota</taxon>
        <taxon>Alphaproteobacteria</taxon>
        <taxon>Hyphomicrobiales</taxon>
        <taxon>Methylobacteriaceae</taxon>
        <taxon>Methylorubrum</taxon>
    </lineage>
</organism>
<dbReference type="RefSeq" id="WP_096484978.1">
    <property type="nucleotide sequence ID" value="NZ_AP014809.1"/>
</dbReference>
<dbReference type="AlphaFoldDB" id="A0A160PCJ4"/>
<evidence type="ECO:0000256" key="1">
    <source>
        <dbReference type="SAM" id="MobiDB-lite"/>
    </source>
</evidence>
<evidence type="ECO:0000313" key="3">
    <source>
        <dbReference type="EMBL" id="BAU90687.1"/>
    </source>
</evidence>
<protein>
    <submittedName>
        <fullName evidence="3">Uncharacterized protein</fullName>
    </submittedName>
</protein>
<feature type="signal peptide" evidence="2">
    <location>
        <begin position="1"/>
        <end position="32"/>
    </location>
</feature>
<reference evidence="3 4" key="1">
    <citation type="journal article" date="2016" name="Genome Announc.">
        <title>Complete Genome Sequence of Methylobacterium populi P-1M, Isolated from Pink-Pigmented Household Biofilm.</title>
        <authorList>
            <person name="Morohoshi T."/>
            <person name="Ikeda T."/>
        </authorList>
    </citation>
    <scope>NUCLEOTIDE SEQUENCE [LARGE SCALE GENOMIC DNA]</scope>
    <source>
        <strain evidence="3 4">P-1M</strain>
    </source>
</reference>
<proteinExistence type="predicted"/>
<keyword evidence="2" id="KW-0732">Signal</keyword>
<feature type="region of interest" description="Disordered" evidence="1">
    <location>
        <begin position="121"/>
        <end position="146"/>
    </location>
</feature>
<evidence type="ECO:0000256" key="2">
    <source>
        <dbReference type="SAM" id="SignalP"/>
    </source>
</evidence>
<dbReference type="InterPro" id="IPR006311">
    <property type="entry name" value="TAT_signal"/>
</dbReference>
<evidence type="ECO:0000313" key="4">
    <source>
        <dbReference type="Proteomes" id="UP000218288"/>
    </source>
</evidence>
<dbReference type="OrthoDB" id="7995064at2"/>
<sequence>MRHTLRPTPRPVLARAAGLAALMVLGAPAATAEPYGSPYAYTYGYGDGGYRFAGPLVEGTYVGAPFTRLPSTSRLVPPAWGYGTYGVPTVAGIREAPTARPTLTVIEQQGPVRGRAALRRPGARVLSKDSKGIWSDPAPRSEGEVGAQVVSVRVPARAR</sequence>
<gene>
    <name evidence="3" type="ORF">MPPM_2082</name>
</gene>
<feature type="chain" id="PRO_5007818354" evidence="2">
    <location>
        <begin position="33"/>
        <end position="159"/>
    </location>
</feature>
<dbReference type="PROSITE" id="PS51318">
    <property type="entry name" value="TAT"/>
    <property type="match status" value="1"/>
</dbReference>
<dbReference type="Proteomes" id="UP000218288">
    <property type="component" value="Chromosome"/>
</dbReference>
<dbReference type="EMBL" id="AP014809">
    <property type="protein sequence ID" value="BAU90687.1"/>
    <property type="molecule type" value="Genomic_DNA"/>
</dbReference>
<name>A0A160PCJ4_9HYPH</name>
<accession>A0A160PCJ4</accession>